<evidence type="ECO:0000313" key="2">
    <source>
        <dbReference type="EMBL" id="NYZ23070.1"/>
    </source>
</evidence>
<proteinExistence type="predicted"/>
<dbReference type="InterPro" id="IPR036388">
    <property type="entry name" value="WH-like_DNA-bd_sf"/>
</dbReference>
<feature type="domain" description="Cyclic nucleotide-binding" evidence="1">
    <location>
        <begin position="21"/>
        <end position="124"/>
    </location>
</feature>
<dbReference type="PANTHER" id="PTHR24567">
    <property type="entry name" value="CRP FAMILY TRANSCRIPTIONAL REGULATORY PROTEIN"/>
    <property type="match status" value="1"/>
</dbReference>
<dbReference type="PROSITE" id="PS50042">
    <property type="entry name" value="CNMP_BINDING_3"/>
    <property type="match status" value="1"/>
</dbReference>
<dbReference type="SUPFAM" id="SSF51206">
    <property type="entry name" value="cAMP-binding domain-like"/>
    <property type="match status" value="1"/>
</dbReference>
<evidence type="ECO:0000259" key="1">
    <source>
        <dbReference type="PROSITE" id="PS50042"/>
    </source>
</evidence>
<dbReference type="PANTHER" id="PTHR24567:SF74">
    <property type="entry name" value="HTH-TYPE TRANSCRIPTIONAL REGULATOR ARCR"/>
    <property type="match status" value="1"/>
</dbReference>
<dbReference type="RefSeq" id="WP_180284851.1">
    <property type="nucleotide sequence ID" value="NZ_JABFDB010000024.1"/>
</dbReference>
<accession>A0ABX2TFF4</accession>
<sequence length="219" mass="23731">MGATLARPDAEAVGFVRTQPFFRALDERAFDRLVRAAGLRVLDAGEDLFLQDDETDEFFVLISGTLELYRTTADGEEALIRIVGRAEAFSSGLTLSFGPNPFSARAVGSARVITGSRAALLALMRVQGAAAVDFASSMSSHIRQFADHIEELQVQPALQRLTHFLERTGIEPRQVDAGALPYKKVVIARAIGVAPETLSRLLGKLRHACPDARPLARAC</sequence>
<name>A0ABX2TFF4_9PROT</name>
<dbReference type="Proteomes" id="UP000584642">
    <property type="component" value="Unassembled WGS sequence"/>
</dbReference>
<comment type="caution">
    <text evidence="2">The sequence shown here is derived from an EMBL/GenBank/DDBJ whole genome shotgun (WGS) entry which is preliminary data.</text>
</comment>
<dbReference type="InterPro" id="IPR018490">
    <property type="entry name" value="cNMP-bd_dom_sf"/>
</dbReference>
<dbReference type="EMBL" id="JABFDB010000024">
    <property type="protein sequence ID" value="NYZ23070.1"/>
    <property type="molecule type" value="Genomic_DNA"/>
</dbReference>
<dbReference type="Pfam" id="PF00027">
    <property type="entry name" value="cNMP_binding"/>
    <property type="match status" value="1"/>
</dbReference>
<dbReference type="InterPro" id="IPR014710">
    <property type="entry name" value="RmlC-like_jellyroll"/>
</dbReference>
<organism evidence="2 3">
    <name type="scientific">Azospirillum oleiclasticum</name>
    <dbReference type="NCBI Taxonomy" id="2735135"/>
    <lineage>
        <taxon>Bacteria</taxon>
        <taxon>Pseudomonadati</taxon>
        <taxon>Pseudomonadota</taxon>
        <taxon>Alphaproteobacteria</taxon>
        <taxon>Rhodospirillales</taxon>
        <taxon>Azospirillaceae</taxon>
        <taxon>Azospirillum</taxon>
    </lineage>
</organism>
<dbReference type="Gene3D" id="1.10.10.10">
    <property type="entry name" value="Winged helix-like DNA-binding domain superfamily/Winged helix DNA-binding domain"/>
    <property type="match status" value="1"/>
</dbReference>
<evidence type="ECO:0000313" key="3">
    <source>
        <dbReference type="Proteomes" id="UP000584642"/>
    </source>
</evidence>
<dbReference type="Gene3D" id="2.60.120.10">
    <property type="entry name" value="Jelly Rolls"/>
    <property type="match status" value="1"/>
</dbReference>
<dbReference type="CDD" id="cd00038">
    <property type="entry name" value="CAP_ED"/>
    <property type="match status" value="1"/>
</dbReference>
<reference evidence="2 3" key="1">
    <citation type="submission" date="2020-05" db="EMBL/GenBank/DDBJ databases">
        <title>Azospirillum oleiclasticum sp. nov, a nitrogen-fixing and heavy crude oil-emulsifying bacterium isolated from the crude oil of Yumen Oilfield.</title>
        <authorList>
            <person name="Wu D."/>
            <person name="Cai M."/>
            <person name="Zhang X."/>
        </authorList>
    </citation>
    <scope>NUCLEOTIDE SEQUENCE [LARGE SCALE GENOMIC DNA]</scope>
    <source>
        <strain evidence="2 3">ROY-1-1-2</strain>
    </source>
</reference>
<protein>
    <submittedName>
        <fullName evidence="2">Crp/Fnr family transcriptional regulator</fullName>
    </submittedName>
</protein>
<dbReference type="InterPro" id="IPR000595">
    <property type="entry name" value="cNMP-bd_dom"/>
</dbReference>
<dbReference type="SMART" id="SM00100">
    <property type="entry name" value="cNMP"/>
    <property type="match status" value="1"/>
</dbReference>
<keyword evidence="3" id="KW-1185">Reference proteome</keyword>
<dbReference type="InterPro" id="IPR050397">
    <property type="entry name" value="Env_Response_Regulators"/>
</dbReference>
<gene>
    <name evidence="2" type="ORF">HND93_25465</name>
</gene>